<feature type="domain" description="Helicase ATP-binding" evidence="13">
    <location>
        <begin position="46"/>
        <end position="220"/>
    </location>
</feature>
<dbReference type="PANTHER" id="PTHR47959">
    <property type="entry name" value="ATP-DEPENDENT RNA HELICASE RHLE-RELATED"/>
    <property type="match status" value="1"/>
</dbReference>
<reference evidence="16 17" key="1">
    <citation type="journal article" date="2023" name="Nat. Commun.">
        <title>Origin of minicircular mitochondrial genomes in red algae.</title>
        <authorList>
            <person name="Lee Y."/>
            <person name="Cho C.H."/>
            <person name="Lee Y.M."/>
            <person name="Park S.I."/>
            <person name="Yang J.H."/>
            <person name="West J.A."/>
            <person name="Bhattacharya D."/>
            <person name="Yoon H.S."/>
        </authorList>
    </citation>
    <scope>NUCLEOTIDE SEQUENCE [LARGE SCALE GENOMIC DNA]</scope>
    <source>
        <strain evidence="16 17">CCMP1338</strain>
        <tissue evidence="16">Whole cell</tissue>
    </source>
</reference>
<evidence type="ECO:0000256" key="4">
    <source>
        <dbReference type="ARBA" id="ARBA00022806"/>
    </source>
</evidence>
<evidence type="ECO:0000259" key="13">
    <source>
        <dbReference type="PROSITE" id="PS51192"/>
    </source>
</evidence>
<keyword evidence="3 10" id="KW-0378">Hydrolase</keyword>
<feature type="domain" description="Helicase C-terminal" evidence="14">
    <location>
        <begin position="231"/>
        <end position="397"/>
    </location>
</feature>
<organism evidence="16 17">
    <name type="scientific">Rhodosorus marinus</name>
    <dbReference type="NCBI Taxonomy" id="101924"/>
    <lineage>
        <taxon>Eukaryota</taxon>
        <taxon>Rhodophyta</taxon>
        <taxon>Stylonematophyceae</taxon>
        <taxon>Stylonematales</taxon>
        <taxon>Stylonemataceae</taxon>
        <taxon>Rhodosorus</taxon>
    </lineage>
</organism>
<dbReference type="InterPro" id="IPR000629">
    <property type="entry name" value="RNA-helicase_DEAD-box_CS"/>
</dbReference>
<evidence type="ECO:0000259" key="12">
    <source>
        <dbReference type="PROSITE" id="PS50206"/>
    </source>
</evidence>
<dbReference type="PANTHER" id="PTHR47959:SF20">
    <property type="entry name" value="RNA HELICASE"/>
    <property type="match status" value="1"/>
</dbReference>
<evidence type="ECO:0000256" key="3">
    <source>
        <dbReference type="ARBA" id="ARBA00022801"/>
    </source>
</evidence>
<dbReference type="GO" id="GO:0005524">
    <property type="term" value="F:ATP binding"/>
    <property type="evidence" value="ECO:0007669"/>
    <property type="project" value="UniProtKB-KW"/>
</dbReference>
<dbReference type="Proteomes" id="UP001157974">
    <property type="component" value="Unassembled WGS sequence"/>
</dbReference>
<evidence type="ECO:0000256" key="10">
    <source>
        <dbReference type="RuleBase" id="RU000492"/>
    </source>
</evidence>
<evidence type="ECO:0000256" key="7">
    <source>
        <dbReference type="ARBA" id="ARBA00023242"/>
    </source>
</evidence>
<evidence type="ECO:0000313" key="17">
    <source>
        <dbReference type="Proteomes" id="UP001157974"/>
    </source>
</evidence>
<evidence type="ECO:0008006" key="18">
    <source>
        <dbReference type="Google" id="ProtNLM"/>
    </source>
</evidence>
<evidence type="ECO:0000256" key="6">
    <source>
        <dbReference type="ARBA" id="ARBA00022884"/>
    </source>
</evidence>
<evidence type="ECO:0000256" key="5">
    <source>
        <dbReference type="ARBA" id="ARBA00022840"/>
    </source>
</evidence>
<sequence length="445" mass="49528">MEDAKDEEEKNEDDVTFESLGLVEELCSACKRMGYKAPTSIQRETIPLALTGKDIIGLAQTGSGKTAAFALPVLNDLITTKPTPKGTFAVVIAPTRELVFQIHEQFAALGSEIGLRSVAIAGGIDMVSQAVALAKRPHVIVASPGRLVDHLEHTKGFSLRSARYLILDEADRLLNMDFEKEINKVISVLPRDRRSYLFSATMTSKVRKLQRASLADPAKVEVSDKYSTVDTLVQNYIFLPAKHKDCYLAFLLNEFAGNSTIVFCDTQNECQRLALVLRKLGFEAICIHGGMTQPKRLGALHKFKAKERNILIATDVAARGLDIPSVDLVVNYDIPMHGKDYVHRVGRTARAGRAGRAISLVSQYDVELYQKVEQLIGKKLDEYKAESSIVLMLQERISEAQRLAAFEMREFTSSKRGKRMSSMEGEANNADHHRGSKPKPKRRRR</sequence>
<evidence type="ECO:0000256" key="9">
    <source>
        <dbReference type="PROSITE-ProRule" id="PRU00552"/>
    </source>
</evidence>
<feature type="domain" description="Rhodanese" evidence="12">
    <location>
        <begin position="261"/>
        <end position="303"/>
    </location>
</feature>
<evidence type="ECO:0000256" key="1">
    <source>
        <dbReference type="ARBA" id="ARBA00004123"/>
    </source>
</evidence>
<dbReference type="InterPro" id="IPR014014">
    <property type="entry name" value="RNA_helicase_DEAD_Q_motif"/>
</dbReference>
<evidence type="ECO:0000256" key="8">
    <source>
        <dbReference type="ARBA" id="ARBA00024350"/>
    </source>
</evidence>
<evidence type="ECO:0000259" key="15">
    <source>
        <dbReference type="PROSITE" id="PS51195"/>
    </source>
</evidence>
<comment type="similarity">
    <text evidence="8">Belongs to the DEAD box helicase family. DDX47/RRP3 subfamily.</text>
</comment>
<dbReference type="Gene3D" id="3.40.50.300">
    <property type="entry name" value="P-loop containing nucleotide triphosphate hydrolases"/>
    <property type="match status" value="2"/>
</dbReference>
<dbReference type="InterPro" id="IPR001763">
    <property type="entry name" value="Rhodanese-like_dom"/>
</dbReference>
<dbReference type="CDD" id="cd18787">
    <property type="entry name" value="SF2_C_DEAD"/>
    <property type="match status" value="1"/>
</dbReference>
<keyword evidence="5 10" id="KW-0067">ATP-binding</keyword>
<feature type="region of interest" description="Disordered" evidence="11">
    <location>
        <begin position="412"/>
        <end position="445"/>
    </location>
</feature>
<dbReference type="InterPro" id="IPR011545">
    <property type="entry name" value="DEAD/DEAH_box_helicase_dom"/>
</dbReference>
<dbReference type="GO" id="GO:0003724">
    <property type="term" value="F:RNA helicase activity"/>
    <property type="evidence" value="ECO:0007669"/>
    <property type="project" value="InterPro"/>
</dbReference>
<keyword evidence="4 10" id="KW-0347">Helicase</keyword>
<dbReference type="PROSITE" id="PS50206">
    <property type="entry name" value="RHODANESE_3"/>
    <property type="match status" value="1"/>
</dbReference>
<dbReference type="CDD" id="cd17954">
    <property type="entry name" value="DEADc_DDX47"/>
    <property type="match status" value="1"/>
</dbReference>
<keyword evidence="2 10" id="KW-0547">Nucleotide-binding</keyword>
<dbReference type="SUPFAM" id="SSF52540">
    <property type="entry name" value="P-loop containing nucleoside triphosphate hydrolases"/>
    <property type="match status" value="1"/>
</dbReference>
<gene>
    <name evidence="16" type="ORF">NDN08_000725</name>
</gene>
<dbReference type="SMART" id="SM00487">
    <property type="entry name" value="DEXDc"/>
    <property type="match status" value="1"/>
</dbReference>
<comment type="subcellular location">
    <subcellularLocation>
        <location evidence="1">Nucleus</location>
    </subcellularLocation>
</comment>
<dbReference type="PROSITE" id="PS51192">
    <property type="entry name" value="HELICASE_ATP_BIND_1"/>
    <property type="match status" value="1"/>
</dbReference>
<dbReference type="GO" id="GO:0005634">
    <property type="term" value="C:nucleus"/>
    <property type="evidence" value="ECO:0007669"/>
    <property type="project" value="UniProtKB-SubCell"/>
</dbReference>
<dbReference type="AlphaFoldDB" id="A0AAV8URK7"/>
<dbReference type="InterPro" id="IPR044765">
    <property type="entry name" value="DDX47/Rrp3_DEADc"/>
</dbReference>
<proteinExistence type="inferred from homology"/>
<dbReference type="PROSITE" id="PS51194">
    <property type="entry name" value="HELICASE_CTER"/>
    <property type="match status" value="1"/>
</dbReference>
<dbReference type="PROSITE" id="PS51195">
    <property type="entry name" value="Q_MOTIF"/>
    <property type="match status" value="1"/>
</dbReference>
<dbReference type="GO" id="GO:0003723">
    <property type="term" value="F:RNA binding"/>
    <property type="evidence" value="ECO:0007669"/>
    <property type="project" value="UniProtKB-KW"/>
</dbReference>
<dbReference type="PROSITE" id="PS00039">
    <property type="entry name" value="DEAD_ATP_HELICASE"/>
    <property type="match status" value="1"/>
</dbReference>
<evidence type="ECO:0000256" key="2">
    <source>
        <dbReference type="ARBA" id="ARBA00022741"/>
    </source>
</evidence>
<dbReference type="GO" id="GO:0016787">
    <property type="term" value="F:hydrolase activity"/>
    <property type="evidence" value="ECO:0007669"/>
    <property type="project" value="UniProtKB-KW"/>
</dbReference>
<keyword evidence="6" id="KW-0694">RNA-binding</keyword>
<dbReference type="InterPro" id="IPR001650">
    <property type="entry name" value="Helicase_C-like"/>
</dbReference>
<dbReference type="Pfam" id="PF00271">
    <property type="entry name" value="Helicase_C"/>
    <property type="match status" value="1"/>
</dbReference>
<feature type="domain" description="DEAD-box RNA helicase Q" evidence="15">
    <location>
        <begin position="15"/>
        <end position="43"/>
    </location>
</feature>
<evidence type="ECO:0000313" key="16">
    <source>
        <dbReference type="EMBL" id="KAJ8904198.1"/>
    </source>
</evidence>
<protein>
    <recommendedName>
        <fullName evidence="18">ATP-dependent RNA helicase</fullName>
    </recommendedName>
</protein>
<dbReference type="Pfam" id="PF00270">
    <property type="entry name" value="DEAD"/>
    <property type="match status" value="1"/>
</dbReference>
<dbReference type="EMBL" id="JAMWBK010000006">
    <property type="protein sequence ID" value="KAJ8904198.1"/>
    <property type="molecule type" value="Genomic_DNA"/>
</dbReference>
<feature type="compositionally biased region" description="Basic residues" evidence="11">
    <location>
        <begin position="434"/>
        <end position="445"/>
    </location>
</feature>
<feature type="short sequence motif" description="Q motif" evidence="9">
    <location>
        <begin position="15"/>
        <end position="43"/>
    </location>
</feature>
<comment type="caution">
    <text evidence="16">The sequence shown here is derived from an EMBL/GenBank/DDBJ whole genome shotgun (WGS) entry which is preliminary data.</text>
</comment>
<name>A0AAV8URK7_9RHOD</name>
<dbReference type="GO" id="GO:0005829">
    <property type="term" value="C:cytosol"/>
    <property type="evidence" value="ECO:0007669"/>
    <property type="project" value="TreeGrafter"/>
</dbReference>
<accession>A0AAV8URK7</accession>
<keyword evidence="17" id="KW-1185">Reference proteome</keyword>
<dbReference type="InterPro" id="IPR014001">
    <property type="entry name" value="Helicase_ATP-bd"/>
</dbReference>
<dbReference type="InterPro" id="IPR050079">
    <property type="entry name" value="DEAD_box_RNA_helicase"/>
</dbReference>
<evidence type="ECO:0000256" key="11">
    <source>
        <dbReference type="SAM" id="MobiDB-lite"/>
    </source>
</evidence>
<dbReference type="SMART" id="SM00490">
    <property type="entry name" value="HELICc"/>
    <property type="match status" value="1"/>
</dbReference>
<dbReference type="InterPro" id="IPR027417">
    <property type="entry name" value="P-loop_NTPase"/>
</dbReference>
<evidence type="ECO:0000259" key="14">
    <source>
        <dbReference type="PROSITE" id="PS51194"/>
    </source>
</evidence>
<keyword evidence="7" id="KW-0539">Nucleus</keyword>